<sequence>MVARYRCQRGAGGGVAMSRAHWGSSESGLGDDGGGGGSGGVVGLAAGEVWGQRMDRVADVVVVV</sequence>
<proteinExistence type="predicted"/>
<reference evidence="2 3" key="1">
    <citation type="journal article" date="2018" name="Sci. Rep.">
        <title>Comparative genomics provides insights into the lifestyle and reveals functional heterogeneity of dark septate endophytic fungi.</title>
        <authorList>
            <person name="Knapp D.G."/>
            <person name="Nemeth J.B."/>
            <person name="Barry K."/>
            <person name="Hainaut M."/>
            <person name="Henrissat B."/>
            <person name="Johnson J."/>
            <person name="Kuo A."/>
            <person name="Lim J.H.P."/>
            <person name="Lipzen A."/>
            <person name="Nolan M."/>
            <person name="Ohm R.A."/>
            <person name="Tamas L."/>
            <person name="Grigoriev I.V."/>
            <person name="Spatafora J.W."/>
            <person name="Nagy L.G."/>
            <person name="Kovacs G.M."/>
        </authorList>
    </citation>
    <scope>NUCLEOTIDE SEQUENCE [LARGE SCALE GENOMIC DNA]</scope>
    <source>
        <strain evidence="2 3">DSE2036</strain>
    </source>
</reference>
<protein>
    <submittedName>
        <fullName evidence="2">Uncharacterized protein</fullName>
    </submittedName>
</protein>
<organism evidence="2 3">
    <name type="scientific">Periconia macrospinosa</name>
    <dbReference type="NCBI Taxonomy" id="97972"/>
    <lineage>
        <taxon>Eukaryota</taxon>
        <taxon>Fungi</taxon>
        <taxon>Dikarya</taxon>
        <taxon>Ascomycota</taxon>
        <taxon>Pezizomycotina</taxon>
        <taxon>Dothideomycetes</taxon>
        <taxon>Pleosporomycetidae</taxon>
        <taxon>Pleosporales</taxon>
        <taxon>Massarineae</taxon>
        <taxon>Periconiaceae</taxon>
        <taxon>Periconia</taxon>
    </lineage>
</organism>
<keyword evidence="3" id="KW-1185">Reference proteome</keyword>
<name>A0A2V1ECK4_9PLEO</name>
<dbReference type="EMBL" id="KZ805306">
    <property type="protein sequence ID" value="PVI06985.1"/>
    <property type="molecule type" value="Genomic_DNA"/>
</dbReference>
<evidence type="ECO:0000313" key="3">
    <source>
        <dbReference type="Proteomes" id="UP000244855"/>
    </source>
</evidence>
<feature type="region of interest" description="Disordered" evidence="1">
    <location>
        <begin position="14"/>
        <end position="35"/>
    </location>
</feature>
<evidence type="ECO:0000256" key="1">
    <source>
        <dbReference type="SAM" id="MobiDB-lite"/>
    </source>
</evidence>
<gene>
    <name evidence="2" type="ORF">DM02DRAFT_380646</name>
</gene>
<dbReference type="AlphaFoldDB" id="A0A2V1ECK4"/>
<accession>A0A2V1ECK4</accession>
<evidence type="ECO:0000313" key="2">
    <source>
        <dbReference type="EMBL" id="PVI06985.1"/>
    </source>
</evidence>
<dbReference type="Proteomes" id="UP000244855">
    <property type="component" value="Unassembled WGS sequence"/>
</dbReference>